<evidence type="ECO:0000256" key="6">
    <source>
        <dbReference type="ARBA" id="ARBA00022750"/>
    </source>
</evidence>
<dbReference type="PANTHER" id="PTHR47966">
    <property type="entry name" value="BETA-SITE APP-CLEAVING ENZYME, ISOFORM A-RELATED"/>
    <property type="match status" value="1"/>
</dbReference>
<dbReference type="EMBL" id="JAPQKN010000001">
    <property type="protein sequence ID" value="KAJ5176300.1"/>
    <property type="molecule type" value="Genomic_DNA"/>
</dbReference>
<dbReference type="GO" id="GO:0098552">
    <property type="term" value="C:side of membrane"/>
    <property type="evidence" value="ECO:0007669"/>
    <property type="project" value="UniProtKB-KW"/>
</dbReference>
<dbReference type="InterPro" id="IPR001461">
    <property type="entry name" value="Aspartic_peptidase_A1"/>
</dbReference>
<evidence type="ECO:0000313" key="17">
    <source>
        <dbReference type="Proteomes" id="UP001149163"/>
    </source>
</evidence>
<dbReference type="SUPFAM" id="SSF50630">
    <property type="entry name" value="Acid proteases"/>
    <property type="match status" value="1"/>
</dbReference>
<proteinExistence type="inferred from homology"/>
<dbReference type="RefSeq" id="XP_056547908.1">
    <property type="nucleotide sequence ID" value="XM_056684302.1"/>
</dbReference>
<dbReference type="PRINTS" id="PR00792">
    <property type="entry name" value="PEPSIN"/>
</dbReference>
<name>A0A9W9LU87_9EURO</name>
<gene>
    <name evidence="16" type="ORF">N7482_002177</name>
</gene>
<keyword evidence="10" id="KW-0325">Glycoprotein</keyword>
<evidence type="ECO:0000256" key="2">
    <source>
        <dbReference type="ARBA" id="ARBA00007447"/>
    </source>
</evidence>
<keyword evidence="9" id="KW-0472">Membrane</keyword>
<keyword evidence="17" id="KW-1185">Reference proteome</keyword>
<feature type="active site" evidence="12">
    <location>
        <position position="301"/>
    </location>
</feature>
<keyword evidence="7" id="KW-0378">Hydrolase</keyword>
<sequence>MRFSPCLLIAGLSTGVHAFYPYELKVAASASISSRDSVQRRFFPWALVPDSSDDTSTDAKPLTLDIKKGSVRRDDTYSIVESNTPTLPNSAPLDQDGMDFSYFAVVEVGSQKEEMWLALDTGSPSSWVFSSSCTDSVCTSHHTFDTSASSSYISNSSTYSVGYGSGNVRGDLGQDSFSIADMQVTFSFGTATSATSTFSSYPIDGILGLGRSDTGGWDIPSFMDVVAEKGYLASNLVGFSLSRAKDNKKDGEVNFGTVDTTKFDGNISYTATSTDTWTIPMDEVYVNGQAAGLTSKSATIDSGTTYVLIPPSDAATLFALIPGSSMSGENYIIPCNSTATLELSFSGVKYSISPEDYIGATSTGGCVSTIVGHQSAGANDWLVGDVFLKNVYTVFDFDNGQIGFGTLATSNTTGNGTFVAPSVTATATTADSTTGSTSTASTASTASDTVIHTGAASRLSHGAGLSLLTALTSMLFV</sequence>
<evidence type="ECO:0000256" key="7">
    <source>
        <dbReference type="ARBA" id="ARBA00022801"/>
    </source>
</evidence>
<evidence type="ECO:0000313" key="16">
    <source>
        <dbReference type="EMBL" id="KAJ5176300.1"/>
    </source>
</evidence>
<evidence type="ECO:0000256" key="4">
    <source>
        <dbReference type="ARBA" id="ARBA00022622"/>
    </source>
</evidence>
<organism evidence="16 17">
    <name type="scientific">Penicillium canariense</name>
    <dbReference type="NCBI Taxonomy" id="189055"/>
    <lineage>
        <taxon>Eukaryota</taxon>
        <taxon>Fungi</taxon>
        <taxon>Dikarya</taxon>
        <taxon>Ascomycota</taxon>
        <taxon>Pezizomycotina</taxon>
        <taxon>Eurotiomycetes</taxon>
        <taxon>Eurotiomycetidae</taxon>
        <taxon>Eurotiales</taxon>
        <taxon>Aspergillaceae</taxon>
        <taxon>Penicillium</taxon>
    </lineage>
</organism>
<evidence type="ECO:0000256" key="14">
    <source>
        <dbReference type="SAM" id="SignalP"/>
    </source>
</evidence>
<feature type="signal peptide" evidence="14">
    <location>
        <begin position="1"/>
        <end position="18"/>
    </location>
</feature>
<dbReference type="Proteomes" id="UP001149163">
    <property type="component" value="Unassembled WGS sequence"/>
</dbReference>
<dbReference type="InterPro" id="IPR034164">
    <property type="entry name" value="Pepsin-like_dom"/>
</dbReference>
<reference evidence="16" key="2">
    <citation type="journal article" date="2023" name="IMA Fungus">
        <title>Comparative genomic study of the Penicillium genus elucidates a diverse pangenome and 15 lateral gene transfer events.</title>
        <authorList>
            <person name="Petersen C."/>
            <person name="Sorensen T."/>
            <person name="Nielsen M.R."/>
            <person name="Sondergaard T.E."/>
            <person name="Sorensen J.L."/>
            <person name="Fitzpatrick D.A."/>
            <person name="Frisvad J.C."/>
            <person name="Nielsen K.L."/>
        </authorList>
    </citation>
    <scope>NUCLEOTIDE SEQUENCE</scope>
    <source>
        <strain evidence="16">IBT 26290</strain>
    </source>
</reference>
<keyword evidence="8" id="KW-0843">Virulence</keyword>
<evidence type="ECO:0000256" key="9">
    <source>
        <dbReference type="ARBA" id="ARBA00023136"/>
    </source>
</evidence>
<reference evidence="16" key="1">
    <citation type="submission" date="2022-11" db="EMBL/GenBank/DDBJ databases">
        <authorList>
            <person name="Petersen C."/>
        </authorList>
    </citation>
    <scope>NUCLEOTIDE SEQUENCE</scope>
    <source>
        <strain evidence="16">IBT 26290</strain>
    </source>
</reference>
<keyword evidence="11" id="KW-0449">Lipoprotein</keyword>
<feature type="domain" description="Peptidase A1" evidence="15">
    <location>
        <begin position="102"/>
        <end position="405"/>
    </location>
</feature>
<dbReference type="GO" id="GO:0004190">
    <property type="term" value="F:aspartic-type endopeptidase activity"/>
    <property type="evidence" value="ECO:0007669"/>
    <property type="project" value="UniProtKB-KW"/>
</dbReference>
<evidence type="ECO:0000256" key="3">
    <source>
        <dbReference type="ARBA" id="ARBA00022475"/>
    </source>
</evidence>
<evidence type="ECO:0000256" key="1">
    <source>
        <dbReference type="ARBA" id="ARBA00004609"/>
    </source>
</evidence>
<accession>A0A9W9LU87</accession>
<keyword evidence="6" id="KW-0064">Aspartyl protease</keyword>
<comment type="caution">
    <text evidence="16">The sequence shown here is derived from an EMBL/GenBank/DDBJ whole genome shotgun (WGS) entry which is preliminary data.</text>
</comment>
<dbReference type="GO" id="GO:0006508">
    <property type="term" value="P:proteolysis"/>
    <property type="evidence" value="ECO:0007669"/>
    <property type="project" value="UniProtKB-KW"/>
</dbReference>
<protein>
    <submittedName>
        <fullName evidence="16">Aspartic-type endopeptidase ctsD</fullName>
    </submittedName>
</protein>
<dbReference type="OrthoDB" id="28208at2759"/>
<dbReference type="GO" id="GO:0005886">
    <property type="term" value="C:plasma membrane"/>
    <property type="evidence" value="ECO:0007669"/>
    <property type="project" value="UniProtKB-SubCell"/>
</dbReference>
<keyword evidence="4" id="KW-0336">GPI-anchor</keyword>
<comment type="similarity">
    <text evidence="2">Belongs to the peptidase A1 family.</text>
</comment>
<dbReference type="InterPro" id="IPR033121">
    <property type="entry name" value="PEPTIDASE_A1"/>
</dbReference>
<dbReference type="AlphaFoldDB" id="A0A9W9LU87"/>
<evidence type="ECO:0000259" key="15">
    <source>
        <dbReference type="PROSITE" id="PS51767"/>
    </source>
</evidence>
<dbReference type="Pfam" id="PF00026">
    <property type="entry name" value="Asp"/>
    <property type="match status" value="1"/>
</dbReference>
<feature type="active site" evidence="12">
    <location>
        <position position="120"/>
    </location>
</feature>
<feature type="chain" id="PRO_5040959724" evidence="14">
    <location>
        <begin position="19"/>
        <end position="477"/>
    </location>
</feature>
<dbReference type="Gene3D" id="2.40.70.10">
    <property type="entry name" value="Acid Proteases"/>
    <property type="match status" value="2"/>
</dbReference>
<keyword evidence="13" id="KW-1015">Disulfide bond</keyword>
<evidence type="ECO:0000256" key="11">
    <source>
        <dbReference type="ARBA" id="ARBA00023288"/>
    </source>
</evidence>
<dbReference type="PROSITE" id="PS51767">
    <property type="entry name" value="PEPTIDASE_A1"/>
    <property type="match status" value="1"/>
</dbReference>
<evidence type="ECO:0000256" key="8">
    <source>
        <dbReference type="ARBA" id="ARBA00023026"/>
    </source>
</evidence>
<comment type="subcellular location">
    <subcellularLocation>
        <location evidence="1">Cell membrane</location>
        <topology evidence="1">Lipid-anchor</topology>
        <topology evidence="1">GPI-anchor</topology>
    </subcellularLocation>
</comment>
<keyword evidence="5" id="KW-0645">Protease</keyword>
<dbReference type="InterPro" id="IPR021109">
    <property type="entry name" value="Peptidase_aspartic_dom_sf"/>
</dbReference>
<dbReference type="CDD" id="cd05471">
    <property type="entry name" value="pepsin_like"/>
    <property type="match status" value="1"/>
</dbReference>
<evidence type="ECO:0000256" key="12">
    <source>
        <dbReference type="PIRSR" id="PIRSR601461-1"/>
    </source>
</evidence>
<keyword evidence="3" id="KW-1003">Cell membrane</keyword>
<dbReference type="PANTHER" id="PTHR47966:SF75">
    <property type="entry name" value="ENDOPEPTIDASE (CTSD), PUTATIVE (AFU_ORTHOLOGUE AFUA_4G07040)-RELATED"/>
    <property type="match status" value="1"/>
</dbReference>
<evidence type="ECO:0000256" key="13">
    <source>
        <dbReference type="PIRSR" id="PIRSR601461-2"/>
    </source>
</evidence>
<evidence type="ECO:0000256" key="10">
    <source>
        <dbReference type="ARBA" id="ARBA00023180"/>
    </source>
</evidence>
<keyword evidence="14" id="KW-0732">Signal</keyword>
<feature type="disulfide bond" evidence="13">
    <location>
        <begin position="133"/>
        <end position="138"/>
    </location>
</feature>
<evidence type="ECO:0000256" key="5">
    <source>
        <dbReference type="ARBA" id="ARBA00022670"/>
    </source>
</evidence>
<dbReference type="GeneID" id="81423478"/>
<dbReference type="FunFam" id="2.40.70.10:FF:000060">
    <property type="entry name" value="Aspartic-type endopeptidase ctsD"/>
    <property type="match status" value="1"/>
</dbReference>